<evidence type="ECO:0000256" key="11">
    <source>
        <dbReference type="HAMAP-Rule" id="MF_00244"/>
    </source>
</evidence>
<proteinExistence type="inferred from homology"/>
<dbReference type="CDD" id="cd02165">
    <property type="entry name" value="NMNAT"/>
    <property type="match status" value="1"/>
</dbReference>
<keyword evidence="7 11" id="KW-0547">Nucleotide-binding</keyword>
<evidence type="ECO:0000256" key="3">
    <source>
        <dbReference type="ARBA" id="ARBA00009014"/>
    </source>
</evidence>
<evidence type="ECO:0000256" key="4">
    <source>
        <dbReference type="ARBA" id="ARBA00022642"/>
    </source>
</evidence>
<evidence type="ECO:0000256" key="1">
    <source>
        <dbReference type="ARBA" id="ARBA00002324"/>
    </source>
</evidence>
<accession>A0A2P2DX03</accession>
<sequence>MAKQEYDHLIFFGGSFDPPHLAHLEMVRILKKDYLSKTKILIVPNYQSPFKDQKSLLREDILLLCKWNFASILDENTELSSLEISKKEKSYTVETLEELKSNYSQTKISLCMGEDSILTLPTWFQYDRINQLVSSYLIFRRHTPSPVEIKFPNNSIRNKSKVYDNPLWDISSTMIRNKRKLSLAKIHLEEKVLGRLVEIGWFSEDNE</sequence>
<keyword evidence="9 11" id="KW-0520">NAD</keyword>
<organism evidence="13 14">
    <name type="scientific">Leptospira ryugenii</name>
    <dbReference type="NCBI Taxonomy" id="1917863"/>
    <lineage>
        <taxon>Bacteria</taxon>
        <taxon>Pseudomonadati</taxon>
        <taxon>Spirochaetota</taxon>
        <taxon>Spirochaetia</taxon>
        <taxon>Leptospirales</taxon>
        <taxon>Leptospiraceae</taxon>
        <taxon>Leptospira</taxon>
    </lineage>
</organism>
<dbReference type="GO" id="GO:0005524">
    <property type="term" value="F:ATP binding"/>
    <property type="evidence" value="ECO:0007669"/>
    <property type="project" value="UniProtKB-KW"/>
</dbReference>
<evidence type="ECO:0000256" key="9">
    <source>
        <dbReference type="ARBA" id="ARBA00023027"/>
    </source>
</evidence>
<dbReference type="UniPathway" id="UPA00253">
    <property type="reaction ID" value="UER00332"/>
</dbReference>
<dbReference type="InterPro" id="IPR005248">
    <property type="entry name" value="NadD/NMNAT"/>
</dbReference>
<keyword evidence="8 11" id="KW-0067">ATP-binding</keyword>
<dbReference type="HAMAP" id="MF_00244">
    <property type="entry name" value="NaMN_adenylyltr"/>
    <property type="match status" value="1"/>
</dbReference>
<dbReference type="GO" id="GO:0004515">
    <property type="term" value="F:nicotinate-nucleotide adenylyltransferase activity"/>
    <property type="evidence" value="ECO:0007669"/>
    <property type="project" value="UniProtKB-UniRule"/>
</dbReference>
<comment type="caution">
    <text evidence="13">The sequence shown here is derived from an EMBL/GenBank/DDBJ whole genome shotgun (WGS) entry which is preliminary data.</text>
</comment>
<evidence type="ECO:0000256" key="8">
    <source>
        <dbReference type="ARBA" id="ARBA00022840"/>
    </source>
</evidence>
<keyword evidence="6 11" id="KW-0548">Nucleotidyltransferase</keyword>
<dbReference type="EC" id="2.7.7.18" evidence="11"/>
<name>A0A2P2DX03_9LEPT</name>
<dbReference type="AlphaFoldDB" id="A0A2P2DX03"/>
<evidence type="ECO:0000256" key="7">
    <source>
        <dbReference type="ARBA" id="ARBA00022741"/>
    </source>
</evidence>
<evidence type="ECO:0000256" key="10">
    <source>
        <dbReference type="ARBA" id="ARBA00048721"/>
    </source>
</evidence>
<dbReference type="OrthoDB" id="5295945at2"/>
<keyword evidence="14" id="KW-1185">Reference proteome</keyword>
<evidence type="ECO:0000313" key="14">
    <source>
        <dbReference type="Proteomes" id="UP000245133"/>
    </source>
</evidence>
<comment type="catalytic activity">
    <reaction evidence="10 11">
        <text>nicotinate beta-D-ribonucleotide + ATP + H(+) = deamido-NAD(+) + diphosphate</text>
        <dbReference type="Rhea" id="RHEA:22860"/>
        <dbReference type="ChEBI" id="CHEBI:15378"/>
        <dbReference type="ChEBI" id="CHEBI:30616"/>
        <dbReference type="ChEBI" id="CHEBI:33019"/>
        <dbReference type="ChEBI" id="CHEBI:57502"/>
        <dbReference type="ChEBI" id="CHEBI:58437"/>
        <dbReference type="EC" id="2.7.7.18"/>
    </reaction>
</comment>
<protein>
    <recommendedName>
        <fullName evidence="11">Probable nicotinate-nucleotide adenylyltransferase</fullName>
        <ecNumber evidence="11">2.7.7.18</ecNumber>
    </recommendedName>
    <alternativeName>
        <fullName evidence="11">Deamido-NAD(+) diphosphorylase</fullName>
    </alternativeName>
    <alternativeName>
        <fullName evidence="11">Deamido-NAD(+) pyrophosphorylase</fullName>
    </alternativeName>
    <alternativeName>
        <fullName evidence="11">Nicotinate mononucleotide adenylyltransferase</fullName>
        <shortName evidence="11">NaMN adenylyltransferase</shortName>
    </alternativeName>
</protein>
<gene>
    <name evidence="11 13" type="primary">nadD</name>
    <name evidence="13" type="ORF">LPTSP4_06780</name>
</gene>
<dbReference type="Proteomes" id="UP000245133">
    <property type="component" value="Unassembled WGS sequence"/>
</dbReference>
<dbReference type="GO" id="GO:0009435">
    <property type="term" value="P:NAD+ biosynthetic process"/>
    <property type="evidence" value="ECO:0007669"/>
    <property type="project" value="UniProtKB-UniRule"/>
</dbReference>
<evidence type="ECO:0000259" key="12">
    <source>
        <dbReference type="Pfam" id="PF01467"/>
    </source>
</evidence>
<keyword evidence="5 11" id="KW-0808">Transferase</keyword>
<keyword evidence="4 11" id="KW-0662">Pyridine nucleotide biosynthesis</keyword>
<dbReference type="InterPro" id="IPR014729">
    <property type="entry name" value="Rossmann-like_a/b/a_fold"/>
</dbReference>
<dbReference type="Gene3D" id="3.40.50.620">
    <property type="entry name" value="HUPs"/>
    <property type="match status" value="1"/>
</dbReference>
<reference evidence="13 14" key="1">
    <citation type="submission" date="2018-02" db="EMBL/GenBank/DDBJ databases">
        <title>Novel Leptospira species isolated from soil and water in Japan.</title>
        <authorList>
            <person name="Nakao R."/>
            <person name="Masuzawa T."/>
        </authorList>
    </citation>
    <scope>NUCLEOTIDE SEQUENCE [LARGE SCALE GENOMIC DNA]</scope>
    <source>
        <strain evidence="13 14">YH101</strain>
    </source>
</reference>
<dbReference type="PANTHER" id="PTHR39321">
    <property type="entry name" value="NICOTINATE-NUCLEOTIDE ADENYLYLTRANSFERASE-RELATED"/>
    <property type="match status" value="1"/>
</dbReference>
<evidence type="ECO:0000256" key="5">
    <source>
        <dbReference type="ARBA" id="ARBA00022679"/>
    </source>
</evidence>
<comment type="pathway">
    <text evidence="2 11">Cofactor biosynthesis; NAD(+) biosynthesis; deamido-NAD(+) from nicotinate D-ribonucleotide: step 1/1.</text>
</comment>
<feature type="domain" description="Cytidyltransferase-like" evidence="12">
    <location>
        <begin position="11"/>
        <end position="177"/>
    </location>
</feature>
<comment type="function">
    <text evidence="1 11">Catalyzes the reversible adenylation of nicotinate mononucleotide (NaMN) to nicotinic acid adenine dinucleotide (NaAD).</text>
</comment>
<evidence type="ECO:0000313" key="13">
    <source>
        <dbReference type="EMBL" id="GBF49168.1"/>
    </source>
</evidence>
<dbReference type="EMBL" id="BFBB01000002">
    <property type="protein sequence ID" value="GBF49168.1"/>
    <property type="molecule type" value="Genomic_DNA"/>
</dbReference>
<evidence type="ECO:0000256" key="6">
    <source>
        <dbReference type="ARBA" id="ARBA00022695"/>
    </source>
</evidence>
<comment type="similarity">
    <text evidence="3 11">Belongs to the NadD family.</text>
</comment>
<dbReference type="InterPro" id="IPR004821">
    <property type="entry name" value="Cyt_trans-like"/>
</dbReference>
<dbReference type="SUPFAM" id="SSF52374">
    <property type="entry name" value="Nucleotidylyl transferase"/>
    <property type="match status" value="1"/>
</dbReference>
<dbReference type="Pfam" id="PF01467">
    <property type="entry name" value="CTP_transf_like"/>
    <property type="match status" value="1"/>
</dbReference>
<evidence type="ECO:0000256" key="2">
    <source>
        <dbReference type="ARBA" id="ARBA00005019"/>
    </source>
</evidence>
<dbReference type="RefSeq" id="WP_108973701.1">
    <property type="nucleotide sequence ID" value="NZ_BFBB01000002.1"/>
</dbReference>
<dbReference type="PANTHER" id="PTHR39321:SF3">
    <property type="entry name" value="PHOSPHOPANTETHEINE ADENYLYLTRANSFERASE"/>
    <property type="match status" value="1"/>
</dbReference>